<evidence type="ECO:0000313" key="2">
    <source>
        <dbReference type="Proteomes" id="UP000837857"/>
    </source>
</evidence>
<gene>
    <name evidence="1" type="ORF">IPOD504_LOCUS11926</name>
</gene>
<name>A0ABN8ISM8_9NEOP</name>
<protein>
    <submittedName>
        <fullName evidence="1">Uncharacterized protein</fullName>
    </submittedName>
</protein>
<feature type="non-terminal residue" evidence="1">
    <location>
        <position position="103"/>
    </location>
</feature>
<dbReference type="EMBL" id="OW152841">
    <property type="protein sequence ID" value="CAH2062381.1"/>
    <property type="molecule type" value="Genomic_DNA"/>
</dbReference>
<organism evidence="1 2">
    <name type="scientific">Iphiclides podalirius</name>
    <name type="common">scarce swallowtail</name>
    <dbReference type="NCBI Taxonomy" id="110791"/>
    <lineage>
        <taxon>Eukaryota</taxon>
        <taxon>Metazoa</taxon>
        <taxon>Ecdysozoa</taxon>
        <taxon>Arthropoda</taxon>
        <taxon>Hexapoda</taxon>
        <taxon>Insecta</taxon>
        <taxon>Pterygota</taxon>
        <taxon>Neoptera</taxon>
        <taxon>Endopterygota</taxon>
        <taxon>Lepidoptera</taxon>
        <taxon>Glossata</taxon>
        <taxon>Ditrysia</taxon>
        <taxon>Papilionoidea</taxon>
        <taxon>Papilionidae</taxon>
        <taxon>Papilioninae</taxon>
        <taxon>Iphiclides</taxon>
    </lineage>
</organism>
<dbReference type="Proteomes" id="UP000837857">
    <property type="component" value="Chromosome 29"/>
</dbReference>
<keyword evidence="2" id="KW-1185">Reference proteome</keyword>
<reference evidence="1" key="1">
    <citation type="submission" date="2022-03" db="EMBL/GenBank/DDBJ databases">
        <authorList>
            <person name="Martin H S."/>
        </authorList>
    </citation>
    <scope>NUCLEOTIDE SEQUENCE</scope>
</reference>
<evidence type="ECO:0000313" key="1">
    <source>
        <dbReference type="EMBL" id="CAH2062381.1"/>
    </source>
</evidence>
<proteinExistence type="predicted"/>
<accession>A0ABN8ISM8</accession>
<sequence length="103" mass="12091">MRDGFYTGANSISRGMRYQDHIVHELLKIMEEGPEPMRDFQPAQKVKTGAEMFREVHRGYEACDSSIDRIQRVHGHNATYPQLRDELDKRRSTAKVYELTYDN</sequence>